<evidence type="ECO:0000313" key="3">
    <source>
        <dbReference type="Proteomes" id="UP000076967"/>
    </source>
</evidence>
<feature type="transmembrane region" description="Helical" evidence="1">
    <location>
        <begin position="49"/>
        <end position="70"/>
    </location>
</feature>
<feature type="transmembrane region" description="Helical" evidence="1">
    <location>
        <begin position="17"/>
        <end position="37"/>
    </location>
</feature>
<protein>
    <submittedName>
        <fullName evidence="2">Uncharacterized protein</fullName>
    </submittedName>
</protein>
<accession>A0A168MJU6</accession>
<keyword evidence="1" id="KW-0812">Transmembrane</keyword>
<keyword evidence="1" id="KW-1133">Transmembrane helix</keyword>
<reference evidence="2 3" key="1">
    <citation type="submission" date="2016-03" db="EMBL/GenBank/DDBJ databases">
        <title>Draft genome sequence of Paenibacillus glacialis DSM 22343.</title>
        <authorList>
            <person name="Shin S.-K."/>
            <person name="Yi H."/>
        </authorList>
    </citation>
    <scope>NUCLEOTIDE SEQUENCE [LARGE SCALE GENOMIC DNA]</scope>
    <source>
        <strain evidence="2 3">DSM 22343</strain>
    </source>
</reference>
<dbReference type="EMBL" id="LVJH01000006">
    <property type="protein sequence ID" value="OAB44764.1"/>
    <property type="molecule type" value="Genomic_DNA"/>
</dbReference>
<sequence>MEVEEVQVLTVTKYIKLFGIIIGVVVVNILVLSPGFLGVKIGGSPLTTAIGVTLLFASALVLLYGSYALLFKQPVVLPVKQIKTHEDYVEALNHYRRVKTLGNDISLALEQLDRITKRKDTLLIVLNQRFEPTELSYKKFASVVQEVEKLFYLNVRSILNRLNVFDESEFLRVMSNKSTRFSQELLQEKTTMYNEYLSFLKSSLDSNEEILLKLDKLLLEISRLDSFEPGDIENMPCMQEIDSLIKQTKYYKQ</sequence>
<name>A0A168MJU6_9BACL</name>
<dbReference type="STRING" id="494026.PGLA_04945"/>
<keyword evidence="1" id="KW-0472">Membrane</keyword>
<evidence type="ECO:0000313" key="2">
    <source>
        <dbReference type="EMBL" id="OAB44764.1"/>
    </source>
</evidence>
<evidence type="ECO:0000256" key="1">
    <source>
        <dbReference type="SAM" id="Phobius"/>
    </source>
</evidence>
<organism evidence="2 3">
    <name type="scientific">Paenibacillus glacialis</name>
    <dbReference type="NCBI Taxonomy" id="494026"/>
    <lineage>
        <taxon>Bacteria</taxon>
        <taxon>Bacillati</taxon>
        <taxon>Bacillota</taxon>
        <taxon>Bacilli</taxon>
        <taxon>Bacillales</taxon>
        <taxon>Paenibacillaceae</taxon>
        <taxon>Paenibacillus</taxon>
    </lineage>
</organism>
<gene>
    <name evidence="2" type="ORF">PGLA_04945</name>
</gene>
<dbReference type="AlphaFoldDB" id="A0A168MJU6"/>
<keyword evidence="3" id="KW-1185">Reference proteome</keyword>
<dbReference type="Proteomes" id="UP000076967">
    <property type="component" value="Unassembled WGS sequence"/>
</dbReference>
<comment type="caution">
    <text evidence="2">The sequence shown here is derived from an EMBL/GenBank/DDBJ whole genome shotgun (WGS) entry which is preliminary data.</text>
</comment>
<proteinExistence type="predicted"/>